<feature type="signal peptide" evidence="3">
    <location>
        <begin position="1"/>
        <end position="24"/>
    </location>
</feature>
<dbReference type="Proteomes" id="UP000815677">
    <property type="component" value="Unassembled WGS sequence"/>
</dbReference>
<evidence type="ECO:0000313" key="5">
    <source>
        <dbReference type="EMBL" id="GAT42739.1"/>
    </source>
</evidence>
<dbReference type="PANTHER" id="PTHR11567:SF110">
    <property type="entry name" value="2-PHOSPHOXYLOSE PHOSPHATASE 1"/>
    <property type="match status" value="1"/>
</dbReference>
<evidence type="ECO:0000313" key="6">
    <source>
        <dbReference type="Proteomes" id="UP000815677"/>
    </source>
</evidence>
<protein>
    <submittedName>
        <fullName evidence="5">Acid phosphatase</fullName>
    </submittedName>
</protein>
<dbReference type="InterPro" id="IPR013320">
    <property type="entry name" value="ConA-like_dom_sf"/>
</dbReference>
<proteinExistence type="inferred from homology"/>
<keyword evidence="3" id="KW-0732">Signal</keyword>
<dbReference type="InterPro" id="IPR029033">
    <property type="entry name" value="His_PPase_superfam"/>
</dbReference>
<comment type="similarity">
    <text evidence="1">Belongs to the histidine acid phosphatase family.</text>
</comment>
<reference evidence="5" key="1">
    <citation type="submission" date="2014-09" db="EMBL/GenBank/DDBJ databases">
        <title>Genome sequence of the luminous mushroom Mycena chlorophos for searching fungal bioluminescence genes.</title>
        <authorList>
            <person name="Tanaka Y."/>
            <person name="Kasuga D."/>
            <person name="Oba Y."/>
            <person name="Hase S."/>
            <person name="Sato K."/>
            <person name="Oba Y."/>
            <person name="Sakakibara Y."/>
        </authorList>
    </citation>
    <scope>NUCLEOTIDE SEQUENCE</scope>
</reference>
<evidence type="ECO:0000256" key="2">
    <source>
        <dbReference type="ARBA" id="ARBA00022801"/>
    </source>
</evidence>
<evidence type="ECO:0000256" key="1">
    <source>
        <dbReference type="ARBA" id="ARBA00005375"/>
    </source>
</evidence>
<evidence type="ECO:0000259" key="4">
    <source>
        <dbReference type="PROSITE" id="PS51762"/>
    </source>
</evidence>
<dbReference type="Gene3D" id="3.40.50.1240">
    <property type="entry name" value="Phosphoglycerate mutase-like"/>
    <property type="match status" value="1"/>
</dbReference>
<organism evidence="5 6">
    <name type="scientific">Mycena chlorophos</name>
    <name type="common">Agaric fungus</name>
    <name type="synonym">Agaricus chlorophos</name>
    <dbReference type="NCBI Taxonomy" id="658473"/>
    <lineage>
        <taxon>Eukaryota</taxon>
        <taxon>Fungi</taxon>
        <taxon>Dikarya</taxon>
        <taxon>Basidiomycota</taxon>
        <taxon>Agaricomycotina</taxon>
        <taxon>Agaricomycetes</taxon>
        <taxon>Agaricomycetidae</taxon>
        <taxon>Agaricales</taxon>
        <taxon>Marasmiineae</taxon>
        <taxon>Mycenaceae</taxon>
        <taxon>Mycena</taxon>
    </lineage>
</organism>
<dbReference type="InterPro" id="IPR000560">
    <property type="entry name" value="His_Pase_clade-2"/>
</dbReference>
<keyword evidence="2" id="KW-0378">Hydrolase</keyword>
<dbReference type="SUPFAM" id="SSF53254">
    <property type="entry name" value="Phosphoglycerate mutase-like"/>
    <property type="match status" value="1"/>
</dbReference>
<dbReference type="SUPFAM" id="SSF49899">
    <property type="entry name" value="Concanavalin A-like lectins/glucanases"/>
    <property type="match status" value="1"/>
</dbReference>
<dbReference type="PROSITE" id="PS51762">
    <property type="entry name" value="GH16_2"/>
    <property type="match status" value="1"/>
</dbReference>
<feature type="chain" id="PRO_5047006255" evidence="3">
    <location>
        <begin position="25"/>
        <end position="623"/>
    </location>
</feature>
<dbReference type="InterPro" id="IPR000757">
    <property type="entry name" value="Beta-glucanase-like"/>
</dbReference>
<gene>
    <name evidence="5" type="ORF">MCHLO_00442</name>
</gene>
<feature type="domain" description="GH16" evidence="4">
    <location>
        <begin position="22"/>
        <end position="253"/>
    </location>
</feature>
<dbReference type="CDD" id="cd07061">
    <property type="entry name" value="HP_HAP_like"/>
    <property type="match status" value="1"/>
</dbReference>
<dbReference type="Gene3D" id="2.60.120.200">
    <property type="match status" value="1"/>
</dbReference>
<evidence type="ECO:0000256" key="3">
    <source>
        <dbReference type="SAM" id="SignalP"/>
    </source>
</evidence>
<sequence>MFRSTQLKTLAFAAAFACLSSVQAATTVIPLSSFDNYTIFEEYWGSDHNGSARMVGNSTNHAHIALASSTLSLIATPTSGAVPPTSTANPNPAIHYASGTVYAKEQITVTSANSYTLQGQFSAPTAVGTWPAFWLTAVNSWPPETDIGEWKGTANTWFNTFNTSSIVQSTIVPWPTDLSFHSLHAILTAESNNEDVKIEFFMDGALKSTQYGEGFVGKPLWLIVDLQMEGSSGSPGPTGTTTYKIQPVAGPSFLRLVHRTFMHLRVALLSLVLVHLHLVTAASASNSSTTHNLFPTPSVLTGLETDEDLMPLRGGSGVAGTTGGDWKVDAYKYRPPQVPLDVKGYPVPHGLSLEQVHVYVRHGERTPVGVRLAPFIPEHWTMCTTRRQFPNATDGEELPRSKRVVEKKDGTSTEGLCLLGELSDIGRQSTYNFGAALRSLYIDRLGFLADTLHNEDSVYFRSTNMPRTIESLEQVIHGLYPTTKCATDALPTLLVRNGRDENLLGNTLSCKRLEYLQIGFAQAAAAAYNQTLEPLDEKISKYLDGRPIRVDGKPRASGVLDTVKAAIAHGVKVPHEFEDKSVTDVIEQAVVNEWFAGCEIKLSLSSNILRPLLVCANPGIGDR</sequence>
<accession>A0ABQ0KV02</accession>
<dbReference type="EMBL" id="DF838231">
    <property type="protein sequence ID" value="GAT42739.1"/>
    <property type="molecule type" value="Genomic_DNA"/>
</dbReference>
<dbReference type="Pfam" id="PF00328">
    <property type="entry name" value="His_Phos_2"/>
    <property type="match status" value="1"/>
</dbReference>
<keyword evidence="6" id="KW-1185">Reference proteome</keyword>
<dbReference type="InterPro" id="IPR050645">
    <property type="entry name" value="Histidine_acid_phosphatase"/>
</dbReference>
<name>A0ABQ0KV02_MYCCL</name>
<dbReference type="PANTHER" id="PTHR11567">
    <property type="entry name" value="ACID PHOSPHATASE-RELATED"/>
    <property type="match status" value="1"/>
</dbReference>